<dbReference type="EMBL" id="RBIN01000003">
    <property type="protein sequence ID" value="RKR06076.1"/>
    <property type="molecule type" value="Genomic_DNA"/>
</dbReference>
<sequence>MIGAFRRRGRWRDNGGCRWGALLLLVAVLAPLPTRAAAGGAWIGDEQAPTLRHGGRDYHRTLTPPDGLPQGRVSTVSWRYELLPLNTALQAALCHRRHCVPLAAARGQTTGFAGLPVAGAWTFHFGMPGEGQRLAPRLRGGPLQLIVNYTTS</sequence>
<comment type="caution">
    <text evidence="1">The sequence shown here is derived from an EMBL/GenBank/DDBJ whole genome shotgun (WGS) entry which is preliminary data.</text>
</comment>
<name>A0A420WY11_9GAMM</name>
<accession>A0A420WY11</accession>
<keyword evidence="2" id="KW-1185">Reference proteome</keyword>
<evidence type="ECO:0000313" key="1">
    <source>
        <dbReference type="EMBL" id="RKR06076.1"/>
    </source>
</evidence>
<dbReference type="Pfam" id="PF06366">
    <property type="entry name" value="FlhE"/>
    <property type="match status" value="1"/>
</dbReference>
<dbReference type="InterPro" id="IPR009420">
    <property type="entry name" value="FlhE"/>
</dbReference>
<proteinExistence type="predicted"/>
<organism evidence="1 2">
    <name type="scientific">Kushneria sinocarnis</name>
    <dbReference type="NCBI Taxonomy" id="595502"/>
    <lineage>
        <taxon>Bacteria</taxon>
        <taxon>Pseudomonadati</taxon>
        <taxon>Pseudomonadota</taxon>
        <taxon>Gammaproteobacteria</taxon>
        <taxon>Oceanospirillales</taxon>
        <taxon>Halomonadaceae</taxon>
        <taxon>Kushneria</taxon>
    </lineage>
</organism>
<reference evidence="1 2" key="1">
    <citation type="submission" date="2018-10" db="EMBL/GenBank/DDBJ databases">
        <title>Genomic Encyclopedia of Type Strains, Phase IV (KMG-IV): sequencing the most valuable type-strain genomes for metagenomic binning, comparative biology and taxonomic classification.</title>
        <authorList>
            <person name="Goeker M."/>
        </authorList>
    </citation>
    <scope>NUCLEOTIDE SEQUENCE [LARGE SCALE GENOMIC DNA]</scope>
    <source>
        <strain evidence="1 2">DSM 23229</strain>
    </source>
</reference>
<dbReference type="AlphaFoldDB" id="A0A420WY11"/>
<gene>
    <name evidence="1" type="ORF">C7446_1012</name>
</gene>
<evidence type="ECO:0000313" key="2">
    <source>
        <dbReference type="Proteomes" id="UP000281975"/>
    </source>
</evidence>
<protein>
    <submittedName>
        <fullName evidence="1">Protein FlhE</fullName>
    </submittedName>
</protein>
<dbReference type="Proteomes" id="UP000281975">
    <property type="component" value="Unassembled WGS sequence"/>
</dbReference>